<dbReference type="AlphaFoldDB" id="A0A1M5IBD3"/>
<protein>
    <submittedName>
        <fullName evidence="1">Acetyltransferase (GNAT) domain-containing protein</fullName>
    </submittedName>
</protein>
<name>A0A1M5IBD3_9BRAD</name>
<dbReference type="Proteomes" id="UP000190675">
    <property type="component" value="Chromosome I"/>
</dbReference>
<dbReference type="EMBL" id="LT670818">
    <property type="protein sequence ID" value="SHG25684.1"/>
    <property type="molecule type" value="Genomic_DNA"/>
</dbReference>
<dbReference type="PANTHER" id="PTHR47017:SF1">
    <property type="entry name" value="ACYL-COA"/>
    <property type="match status" value="1"/>
</dbReference>
<dbReference type="OrthoDB" id="5487706at2"/>
<dbReference type="Gene3D" id="3.40.630.30">
    <property type="match status" value="1"/>
</dbReference>
<sequence>MSAIGPGASSARRESFSISVVSRADLSGCASWTSTFTDQRKDYRFYEILDDTLRGPFEHRYFAIVDSRGHTRAIQPFFLVDQDILEGLGAERAYLISLLRRFYPRFLKLRALMVGCSAGEAHLAATEALPVDIVAETLSKGIVKQAKSFNAQLIVLKEFPSRYRKVLHRFVQCGFARAPSMPMTMLDIGYDSFGTYMVKALKSSTRRKLRKKLEATAGVSDIRMSVTNDAASFVDEIYPLYLQVFERSRMQFEKLTKDFFRQIGQRMSDKVRFFAWRRGNTLVAFSLCMVQGDSLYAEYVGFDYSVALDLHLYHYVVRDMISWGISKGYKWFRSSGLNYDPKLHMRHRLDPIDLYVRHTSALANAIFRLALPWIVPVRYDATLKLFPDYKELW</sequence>
<evidence type="ECO:0000313" key="2">
    <source>
        <dbReference type="Proteomes" id="UP000190675"/>
    </source>
</evidence>
<dbReference type="GO" id="GO:0016740">
    <property type="term" value="F:transferase activity"/>
    <property type="evidence" value="ECO:0007669"/>
    <property type="project" value="UniProtKB-KW"/>
</dbReference>
<dbReference type="Pfam" id="PF04339">
    <property type="entry name" value="FemAB_like"/>
    <property type="match status" value="1"/>
</dbReference>
<dbReference type="SUPFAM" id="SSF55729">
    <property type="entry name" value="Acyl-CoA N-acyltransferases (Nat)"/>
    <property type="match status" value="1"/>
</dbReference>
<dbReference type="InterPro" id="IPR007434">
    <property type="entry name" value="FemAB-like"/>
</dbReference>
<dbReference type="InterPro" id="IPR016181">
    <property type="entry name" value="Acyl_CoA_acyltransferase"/>
</dbReference>
<evidence type="ECO:0000313" key="1">
    <source>
        <dbReference type="EMBL" id="SHG25684.1"/>
    </source>
</evidence>
<keyword evidence="1" id="KW-0808">Transferase</keyword>
<dbReference type="RefSeq" id="WP_079565372.1">
    <property type="nucleotide sequence ID" value="NZ_LT670818.1"/>
</dbReference>
<proteinExistence type="predicted"/>
<organism evidence="1 2">
    <name type="scientific">Bradyrhizobium erythrophlei</name>
    <dbReference type="NCBI Taxonomy" id="1437360"/>
    <lineage>
        <taxon>Bacteria</taxon>
        <taxon>Pseudomonadati</taxon>
        <taxon>Pseudomonadota</taxon>
        <taxon>Alphaproteobacteria</taxon>
        <taxon>Hyphomicrobiales</taxon>
        <taxon>Nitrobacteraceae</taxon>
        <taxon>Bradyrhizobium</taxon>
    </lineage>
</organism>
<gene>
    <name evidence="1" type="ORF">SAMN05444169_1456</name>
</gene>
<accession>A0A1M5IBD3</accession>
<dbReference type="PANTHER" id="PTHR47017">
    <property type="entry name" value="ACYL-COA"/>
    <property type="match status" value="1"/>
</dbReference>
<reference evidence="1 2" key="1">
    <citation type="submission" date="2016-11" db="EMBL/GenBank/DDBJ databases">
        <authorList>
            <person name="Jaros S."/>
            <person name="Januszkiewicz K."/>
            <person name="Wedrychowicz H."/>
        </authorList>
    </citation>
    <scope>NUCLEOTIDE SEQUENCE [LARGE SCALE GENOMIC DNA]</scope>
    <source>
        <strain evidence="1 2">GAS242</strain>
    </source>
</reference>